<dbReference type="AlphaFoldDB" id="A0A1B6MUH8"/>
<feature type="compositionally biased region" description="Low complexity" evidence="1">
    <location>
        <begin position="51"/>
        <end position="61"/>
    </location>
</feature>
<dbReference type="Pfam" id="PF06464">
    <property type="entry name" value="DMAP_binding"/>
    <property type="match status" value="1"/>
</dbReference>
<feature type="domain" description="DMAP1-binding" evidence="2">
    <location>
        <begin position="7"/>
        <end position="112"/>
    </location>
</feature>
<dbReference type="InterPro" id="IPR010506">
    <property type="entry name" value="DMAP1-bd"/>
</dbReference>
<reference evidence="3" key="1">
    <citation type="submission" date="2015-11" db="EMBL/GenBank/DDBJ databases">
        <title>De novo transcriptome assembly of four potential Pierce s Disease insect vectors from Arizona vineyards.</title>
        <authorList>
            <person name="Tassone E.E."/>
        </authorList>
    </citation>
    <scope>NUCLEOTIDE SEQUENCE</scope>
</reference>
<accession>A0A1B6MUH8</accession>
<organism evidence="3">
    <name type="scientific">Graphocephala atropunctata</name>
    <dbReference type="NCBI Taxonomy" id="36148"/>
    <lineage>
        <taxon>Eukaryota</taxon>
        <taxon>Metazoa</taxon>
        <taxon>Ecdysozoa</taxon>
        <taxon>Arthropoda</taxon>
        <taxon>Hexapoda</taxon>
        <taxon>Insecta</taxon>
        <taxon>Pterygota</taxon>
        <taxon>Neoptera</taxon>
        <taxon>Paraneoptera</taxon>
        <taxon>Hemiptera</taxon>
        <taxon>Auchenorrhyncha</taxon>
        <taxon>Membracoidea</taxon>
        <taxon>Cicadellidae</taxon>
        <taxon>Cicadellinae</taxon>
        <taxon>Cicadellini</taxon>
        <taxon>Graphocephala</taxon>
    </lineage>
</organism>
<evidence type="ECO:0000313" key="3">
    <source>
        <dbReference type="EMBL" id="JAT39585.1"/>
    </source>
</evidence>
<sequence>MADFNIDISKLPEDVRDKLAELDLELSEGDITQKGYEKKRTRLLAPYVPKQTQAPTQGRQQPRTRRTQRRVTHNEKRYHSEVRQEAVQQALAAMQNRPKPSLPMPSKRTSVMAKSPDRDRHDSASSSDDESVGGGDQGSTPERERVSNRGVQPLPPQSDTSSTGSARETPPQQRQIHRHTRLPNGGAGQTVWEDHREEHKRNKHEITDLADVMHNLRPYSQPPDVTHNTAQSRRITPADRVNRYNQSRQSSDDGMGTVTGTGRWKVSAKIQQLLNTLKRPKRRPLPEFYEDDDIELEIAANPKDPNAPKPEGGTMTPAIGEQLVVPSGLPRNLEAAIQRYGSATYKAPVATVLDPNGKLIITLTYGKLLSRSQKVAYTLLNKSFSKSGDTCLKCGDRLALVYPNNDPINFICAFYGCMLAGIVPVPIEVPLTRRDAGSQQIGFLLGSCGIQVALTSEACLKGLPKTAAGEV</sequence>
<feature type="compositionally biased region" description="Basic residues" evidence="1">
    <location>
        <begin position="62"/>
        <end position="71"/>
    </location>
</feature>
<feature type="region of interest" description="Disordered" evidence="1">
    <location>
        <begin position="29"/>
        <end position="190"/>
    </location>
</feature>
<name>A0A1B6MUH8_9HEMI</name>
<evidence type="ECO:0000259" key="2">
    <source>
        <dbReference type="PROSITE" id="PS51912"/>
    </source>
</evidence>
<dbReference type="InterPro" id="IPR042099">
    <property type="entry name" value="ANL_N_sf"/>
</dbReference>
<feature type="non-terminal residue" evidence="3">
    <location>
        <position position="471"/>
    </location>
</feature>
<feature type="compositionally biased region" description="Basic and acidic residues" evidence="1">
    <location>
        <begin position="72"/>
        <end position="84"/>
    </location>
</feature>
<gene>
    <name evidence="3" type="ORF">g.45378</name>
</gene>
<dbReference type="Gene3D" id="3.40.50.12780">
    <property type="entry name" value="N-terminal domain of ligase-like"/>
    <property type="match status" value="1"/>
</dbReference>
<dbReference type="SUPFAM" id="SSF56801">
    <property type="entry name" value="Acetyl-CoA synthetase-like"/>
    <property type="match status" value="1"/>
</dbReference>
<dbReference type="PANTHER" id="PTHR22754:SF32">
    <property type="entry name" value="DISCO-INTERACTING PROTEIN 2"/>
    <property type="match status" value="1"/>
</dbReference>
<evidence type="ECO:0000256" key="1">
    <source>
        <dbReference type="SAM" id="MobiDB-lite"/>
    </source>
</evidence>
<feature type="compositionally biased region" description="Polar residues" evidence="1">
    <location>
        <begin position="157"/>
        <end position="174"/>
    </location>
</feature>
<proteinExistence type="predicted"/>
<dbReference type="PROSITE" id="PS51912">
    <property type="entry name" value="DMAP1_BIND"/>
    <property type="match status" value="1"/>
</dbReference>
<dbReference type="PANTHER" id="PTHR22754">
    <property type="entry name" value="DISCO-INTERACTING PROTEIN 2 DIP2 -RELATED"/>
    <property type="match status" value="1"/>
</dbReference>
<dbReference type="SMART" id="SM01137">
    <property type="entry name" value="DMAP_binding"/>
    <property type="match status" value="1"/>
</dbReference>
<protein>
    <recommendedName>
        <fullName evidence="2">DMAP1-binding domain-containing protein</fullName>
    </recommendedName>
</protein>
<dbReference type="EMBL" id="GEBQ01000392">
    <property type="protein sequence ID" value="JAT39585.1"/>
    <property type="molecule type" value="Transcribed_RNA"/>
</dbReference>